<sequence length="102" mass="10711">MKLGEFQDAIDRHGDDLATWPAGLRQPGLALLLASPAARRILDEARSLRSAFKSASPVRAPKSLIDRIIVAAVGADSQPPAAATQSNRQPGAPINAKTASFI</sequence>
<organism evidence="2 3">
    <name type="scientific">Bosea psychrotolerans</name>
    <dbReference type="NCBI Taxonomy" id="1871628"/>
    <lineage>
        <taxon>Bacteria</taxon>
        <taxon>Pseudomonadati</taxon>
        <taxon>Pseudomonadota</taxon>
        <taxon>Alphaproteobacteria</taxon>
        <taxon>Hyphomicrobiales</taxon>
        <taxon>Boseaceae</taxon>
        <taxon>Bosea</taxon>
    </lineage>
</organism>
<dbReference type="EMBL" id="PQFZ01000006">
    <property type="protein sequence ID" value="POR51887.1"/>
    <property type="molecule type" value="Genomic_DNA"/>
</dbReference>
<protein>
    <submittedName>
        <fullName evidence="2">Uncharacterized protein</fullName>
    </submittedName>
</protein>
<keyword evidence="3" id="KW-1185">Reference proteome</keyword>
<dbReference type="AlphaFoldDB" id="A0A2S4MBL3"/>
<gene>
    <name evidence="2" type="ORF">CYD53_106170</name>
</gene>
<dbReference type="Proteomes" id="UP000236919">
    <property type="component" value="Unassembled WGS sequence"/>
</dbReference>
<accession>A0A2S4MBL3</accession>
<evidence type="ECO:0000313" key="3">
    <source>
        <dbReference type="Proteomes" id="UP000236919"/>
    </source>
</evidence>
<dbReference type="RefSeq" id="WP_103718472.1">
    <property type="nucleotide sequence ID" value="NZ_PQFZ01000006.1"/>
</dbReference>
<evidence type="ECO:0000256" key="1">
    <source>
        <dbReference type="SAM" id="MobiDB-lite"/>
    </source>
</evidence>
<reference evidence="2 3" key="1">
    <citation type="submission" date="2018-01" db="EMBL/GenBank/DDBJ databases">
        <title>Genomic Encyclopedia of Type Strains, Phase III (KMG-III): the genomes of soil and plant-associated and newly described type strains.</title>
        <authorList>
            <person name="Whitman W."/>
        </authorList>
    </citation>
    <scope>NUCLEOTIDE SEQUENCE [LARGE SCALE GENOMIC DNA]</scope>
    <source>
        <strain evidence="2 3">1131</strain>
    </source>
</reference>
<comment type="caution">
    <text evidence="2">The sequence shown here is derived from an EMBL/GenBank/DDBJ whole genome shotgun (WGS) entry which is preliminary data.</text>
</comment>
<dbReference type="OrthoDB" id="7360750at2"/>
<evidence type="ECO:0000313" key="2">
    <source>
        <dbReference type="EMBL" id="POR51887.1"/>
    </source>
</evidence>
<name>A0A2S4MBL3_9HYPH</name>
<proteinExistence type="predicted"/>
<feature type="region of interest" description="Disordered" evidence="1">
    <location>
        <begin position="76"/>
        <end position="102"/>
    </location>
</feature>